<proteinExistence type="predicted"/>
<protein>
    <recommendedName>
        <fullName evidence="2">TY-Chap central domain-containing protein</fullName>
    </recommendedName>
</protein>
<dbReference type="InterPro" id="IPR054343">
    <property type="entry name" value="TY-Chap_M"/>
</dbReference>
<gene>
    <name evidence="3" type="ORF">GJQ57_13595</name>
</gene>
<organism evidence="3 4">
    <name type="scientific">Ralstonia pickettii</name>
    <name type="common">Burkholderia pickettii</name>
    <dbReference type="NCBI Taxonomy" id="329"/>
    <lineage>
        <taxon>Bacteria</taxon>
        <taxon>Pseudomonadati</taxon>
        <taxon>Pseudomonadota</taxon>
        <taxon>Betaproteobacteria</taxon>
        <taxon>Burkholderiales</taxon>
        <taxon>Burkholderiaceae</taxon>
        <taxon>Ralstonia</taxon>
    </lineage>
</organism>
<comment type="caution">
    <text evidence="3">The sequence shown here is derived from an EMBL/GenBank/DDBJ whole genome shotgun (WGS) entry which is preliminary data.</text>
</comment>
<evidence type="ECO:0000259" key="2">
    <source>
        <dbReference type="Pfam" id="PF22551"/>
    </source>
</evidence>
<dbReference type="Proteomes" id="UP000441032">
    <property type="component" value="Unassembled WGS sequence"/>
</dbReference>
<sequence length="243" mass="27224">MPWMAMLHWQVQSAVRMHARTGCRAAPSSTATPTASVRRSGRRHTCSSATQVCRRCSATPVHGAPKIFFRFSPLTTNEGYLPTPWRTDRATAPGKHSLTQENTMQDHATHLLDYLRAEGYPAERDDDGDIRFKREGMTYALCFDKDDPGFAKLILPNVWSIDSEPELQQVLAALDQVNRRIKLVKVHTQAGAVWFTVELLFDEQATWERHLSRSVRAIARAVMMFGDAMQGPRATGQAGTLLS</sequence>
<name>A0A7X2LAY8_RALPI</name>
<evidence type="ECO:0000313" key="4">
    <source>
        <dbReference type="Proteomes" id="UP000441032"/>
    </source>
</evidence>
<feature type="domain" description="TY-Chap central" evidence="2">
    <location>
        <begin position="117"/>
        <end position="230"/>
    </location>
</feature>
<feature type="compositionally biased region" description="Low complexity" evidence="1">
    <location>
        <begin position="25"/>
        <end position="36"/>
    </location>
</feature>
<evidence type="ECO:0000313" key="3">
    <source>
        <dbReference type="EMBL" id="MRS99679.1"/>
    </source>
</evidence>
<dbReference type="Pfam" id="PF22551">
    <property type="entry name" value="TY-Chap1"/>
    <property type="match status" value="1"/>
</dbReference>
<evidence type="ECO:0000256" key="1">
    <source>
        <dbReference type="SAM" id="MobiDB-lite"/>
    </source>
</evidence>
<reference evidence="3 4" key="1">
    <citation type="submission" date="2019-11" db="EMBL/GenBank/DDBJ databases">
        <title>Phenotypic characterization of an OXA-22 and OXA-60 co-producing Ralstonia pickettii clinical strain.</title>
        <authorList>
            <person name="He F."/>
        </authorList>
    </citation>
    <scope>NUCLEOTIDE SEQUENCE [LARGE SCALE GENOMIC DNA]</scope>
    <source>
        <strain evidence="3 4">PSLESD1</strain>
    </source>
</reference>
<dbReference type="AlphaFoldDB" id="A0A7X2LAY8"/>
<dbReference type="EMBL" id="WJYN01000004">
    <property type="protein sequence ID" value="MRS99679.1"/>
    <property type="molecule type" value="Genomic_DNA"/>
</dbReference>
<accession>A0A7X2LAY8</accession>
<feature type="region of interest" description="Disordered" evidence="1">
    <location>
        <begin position="23"/>
        <end position="43"/>
    </location>
</feature>